<name>A0ACC2IIJ0_9PLEO</name>
<dbReference type="EMBL" id="JAPHNI010000164">
    <property type="protein sequence ID" value="KAJ8114974.1"/>
    <property type="molecule type" value="Genomic_DNA"/>
</dbReference>
<reference evidence="1" key="1">
    <citation type="submission" date="2022-11" db="EMBL/GenBank/DDBJ databases">
        <title>Genome Sequence of Boeremia exigua.</title>
        <authorList>
            <person name="Buettner E."/>
        </authorList>
    </citation>
    <scope>NUCLEOTIDE SEQUENCE</scope>
    <source>
        <strain evidence="1">CU02</strain>
    </source>
</reference>
<evidence type="ECO:0000313" key="2">
    <source>
        <dbReference type="Proteomes" id="UP001153331"/>
    </source>
</evidence>
<proteinExistence type="predicted"/>
<protein>
    <submittedName>
        <fullName evidence="1">Uncharacterized protein</fullName>
    </submittedName>
</protein>
<sequence length="534" mass="59337">MCLGYGYECLYRSTPRSRRRQRGSSRLQTIGTQEGSPSVAARTASPQQEQYTQISEPPQELQPQGQQVQEQQGLPYYLRSVQSNSGAAFVRLLTTTLESNQNPSPVRMLAWNLFLGERRKPDIFGVCLTDVLKEIEMQDLAAVYFAKFHPCYAFVNLGTVARDISDTWNYHGRSDAREAMLCGVAAIGSLFSTTQNLRTESALVAIAKRLLDPSTAGPPSLHLSAAWLLRTVYLRLTAKPEEAWLASCTTLHMIDAAGSMSRVGLDTSPVLDGSSDVSDIRKSLIGVAQHLNIWLSFDLGRRRVVLPSLTALPLASKPGEYTTELLGLLPYSEVLDPANELSSETLLKMLEDVLDRTHNEPPSVLAQCNLTLCIYRRLHPSSLAIPDCIKINVFRLMQKSLLAVLSALDQGLPWHHVANIPFQVLCLLLFIDTAQSFALLSDALSCIVAVNNAYQTEATREAETAAYTLVQLHRERREEELRSHANMLELYPLLSPQVQESQSHLLSGDALQDSWWLNHFMPLAQCSVDVADFL</sequence>
<comment type="caution">
    <text evidence="1">The sequence shown here is derived from an EMBL/GenBank/DDBJ whole genome shotgun (WGS) entry which is preliminary data.</text>
</comment>
<gene>
    <name evidence="1" type="ORF">OPT61_g3269</name>
</gene>
<dbReference type="Proteomes" id="UP001153331">
    <property type="component" value="Unassembled WGS sequence"/>
</dbReference>
<organism evidence="1 2">
    <name type="scientific">Boeremia exigua</name>
    <dbReference type="NCBI Taxonomy" id="749465"/>
    <lineage>
        <taxon>Eukaryota</taxon>
        <taxon>Fungi</taxon>
        <taxon>Dikarya</taxon>
        <taxon>Ascomycota</taxon>
        <taxon>Pezizomycotina</taxon>
        <taxon>Dothideomycetes</taxon>
        <taxon>Pleosporomycetidae</taxon>
        <taxon>Pleosporales</taxon>
        <taxon>Pleosporineae</taxon>
        <taxon>Didymellaceae</taxon>
        <taxon>Boeremia</taxon>
    </lineage>
</organism>
<accession>A0ACC2IIJ0</accession>
<evidence type="ECO:0000313" key="1">
    <source>
        <dbReference type="EMBL" id="KAJ8114974.1"/>
    </source>
</evidence>
<keyword evidence="2" id="KW-1185">Reference proteome</keyword>